<feature type="region of interest" description="Disordered" evidence="1">
    <location>
        <begin position="1"/>
        <end position="28"/>
    </location>
</feature>
<comment type="caution">
    <text evidence="2">The sequence shown here is derived from an EMBL/GenBank/DDBJ whole genome shotgun (WGS) entry which is preliminary data.</text>
</comment>
<keyword evidence="3" id="KW-1185">Reference proteome</keyword>
<dbReference type="Proteomes" id="UP001595075">
    <property type="component" value="Unassembled WGS sequence"/>
</dbReference>
<organism evidence="2 3">
    <name type="scientific">Oculimacula yallundae</name>
    <dbReference type="NCBI Taxonomy" id="86028"/>
    <lineage>
        <taxon>Eukaryota</taxon>
        <taxon>Fungi</taxon>
        <taxon>Dikarya</taxon>
        <taxon>Ascomycota</taxon>
        <taxon>Pezizomycotina</taxon>
        <taxon>Leotiomycetes</taxon>
        <taxon>Helotiales</taxon>
        <taxon>Ploettnerulaceae</taxon>
        <taxon>Oculimacula</taxon>
    </lineage>
</organism>
<name>A0ABR4CBL5_9HELO</name>
<dbReference type="EMBL" id="JAZHXI010000010">
    <property type="protein sequence ID" value="KAL2066861.1"/>
    <property type="molecule type" value="Genomic_DNA"/>
</dbReference>
<proteinExistence type="predicted"/>
<gene>
    <name evidence="2" type="ORF">VTL71DRAFT_1285</name>
</gene>
<sequence length="78" mass="8484">MPASTTTPRSTRDTHSNVKAAEENMKGKMNIRSLKASRTTAQRCSGGYTLQDQVTNTLDRLDSDGLVRTVQIQGVSSN</sequence>
<evidence type="ECO:0000256" key="1">
    <source>
        <dbReference type="SAM" id="MobiDB-lite"/>
    </source>
</evidence>
<protein>
    <submittedName>
        <fullName evidence="2">Uncharacterized protein</fullName>
    </submittedName>
</protein>
<reference evidence="2 3" key="1">
    <citation type="journal article" date="2024" name="Commun. Biol.">
        <title>Comparative genomic analysis of thermophilic fungi reveals convergent evolutionary adaptations and gene losses.</title>
        <authorList>
            <person name="Steindorff A.S."/>
            <person name="Aguilar-Pontes M.V."/>
            <person name="Robinson A.J."/>
            <person name="Andreopoulos B."/>
            <person name="LaButti K."/>
            <person name="Kuo A."/>
            <person name="Mondo S."/>
            <person name="Riley R."/>
            <person name="Otillar R."/>
            <person name="Haridas S."/>
            <person name="Lipzen A."/>
            <person name="Grimwood J."/>
            <person name="Schmutz J."/>
            <person name="Clum A."/>
            <person name="Reid I.D."/>
            <person name="Moisan M.C."/>
            <person name="Butler G."/>
            <person name="Nguyen T.T.M."/>
            <person name="Dewar K."/>
            <person name="Conant G."/>
            <person name="Drula E."/>
            <person name="Henrissat B."/>
            <person name="Hansel C."/>
            <person name="Singer S."/>
            <person name="Hutchinson M.I."/>
            <person name="de Vries R.P."/>
            <person name="Natvig D.O."/>
            <person name="Powell A.J."/>
            <person name="Tsang A."/>
            <person name="Grigoriev I.V."/>
        </authorList>
    </citation>
    <scope>NUCLEOTIDE SEQUENCE [LARGE SCALE GENOMIC DNA]</scope>
    <source>
        <strain evidence="2 3">CBS 494.80</strain>
    </source>
</reference>
<evidence type="ECO:0000313" key="2">
    <source>
        <dbReference type="EMBL" id="KAL2066861.1"/>
    </source>
</evidence>
<evidence type="ECO:0000313" key="3">
    <source>
        <dbReference type="Proteomes" id="UP001595075"/>
    </source>
</evidence>
<feature type="compositionally biased region" description="Basic and acidic residues" evidence="1">
    <location>
        <begin position="10"/>
        <end position="26"/>
    </location>
</feature>
<accession>A0ABR4CBL5</accession>